<reference evidence="8" key="1">
    <citation type="journal article" date="2014" name="Nat. Genet.">
        <title>Genome of the human hookworm Necator americanus.</title>
        <authorList>
            <person name="Tang Y.T."/>
            <person name="Gao X."/>
            <person name="Rosa B.A."/>
            <person name="Abubucker S."/>
            <person name="Hallsworth-Pepin K."/>
            <person name="Martin J."/>
            <person name="Tyagi R."/>
            <person name="Heizer E."/>
            <person name="Zhang X."/>
            <person name="Bhonagiri-Palsikar V."/>
            <person name="Minx P."/>
            <person name="Warren W.C."/>
            <person name="Wang Q."/>
            <person name="Zhan B."/>
            <person name="Hotez P.J."/>
            <person name="Sternberg P.W."/>
            <person name="Dougall A."/>
            <person name="Gaze S.T."/>
            <person name="Mulvenna J."/>
            <person name="Sotillo J."/>
            <person name="Ranganathan S."/>
            <person name="Rabelo E.M."/>
            <person name="Wilson R.K."/>
            <person name="Felgner P.L."/>
            <person name="Bethony J."/>
            <person name="Hawdon J.M."/>
            <person name="Gasser R.B."/>
            <person name="Loukas A."/>
            <person name="Mitreva M."/>
        </authorList>
    </citation>
    <scope>NUCLEOTIDE SEQUENCE [LARGE SCALE GENOMIC DNA]</scope>
</reference>
<feature type="compositionally biased region" description="Polar residues" evidence="4">
    <location>
        <begin position="204"/>
        <end position="215"/>
    </location>
</feature>
<dbReference type="InterPro" id="IPR013098">
    <property type="entry name" value="Ig_I-set"/>
</dbReference>
<evidence type="ECO:0000259" key="6">
    <source>
        <dbReference type="PROSITE" id="PS50853"/>
    </source>
</evidence>
<evidence type="ECO:0000259" key="5">
    <source>
        <dbReference type="PROSITE" id="PS50835"/>
    </source>
</evidence>
<feature type="domain" description="Ig-like" evidence="5">
    <location>
        <begin position="470"/>
        <end position="556"/>
    </location>
</feature>
<feature type="domain" description="Ig-like" evidence="5">
    <location>
        <begin position="286"/>
        <end position="378"/>
    </location>
</feature>
<dbReference type="SUPFAM" id="SSF49265">
    <property type="entry name" value="Fibronectin type III"/>
    <property type="match status" value="2"/>
</dbReference>
<feature type="domain" description="Fibronectin type-III" evidence="6">
    <location>
        <begin position="1052"/>
        <end position="1129"/>
    </location>
</feature>
<dbReference type="PROSITE" id="PS50853">
    <property type="entry name" value="FN3"/>
    <property type="match status" value="3"/>
</dbReference>
<feature type="compositionally biased region" description="Low complexity" evidence="4">
    <location>
        <begin position="194"/>
        <end position="203"/>
    </location>
</feature>
<dbReference type="Gene3D" id="2.60.40.10">
    <property type="entry name" value="Immunoglobulins"/>
    <property type="match status" value="8"/>
</dbReference>
<dbReference type="InterPro" id="IPR003598">
    <property type="entry name" value="Ig_sub2"/>
</dbReference>
<dbReference type="EMBL" id="KI659838">
    <property type="protein sequence ID" value="ETN78588.1"/>
    <property type="molecule type" value="Genomic_DNA"/>
</dbReference>
<keyword evidence="1" id="KW-0677">Repeat</keyword>
<evidence type="ECO:0000313" key="7">
    <source>
        <dbReference type="EMBL" id="ETN78588.1"/>
    </source>
</evidence>
<feature type="region of interest" description="Disordered" evidence="4">
    <location>
        <begin position="393"/>
        <end position="418"/>
    </location>
</feature>
<dbReference type="InterPro" id="IPR003599">
    <property type="entry name" value="Ig_sub"/>
</dbReference>
<dbReference type="PANTHER" id="PTHR13817:SF151">
    <property type="entry name" value="TITIN"/>
    <property type="match status" value="1"/>
</dbReference>
<dbReference type="InterPro" id="IPR050964">
    <property type="entry name" value="Striated_Muscle_Regulatory"/>
</dbReference>
<feature type="domain" description="Ig-like" evidence="5">
    <location>
        <begin position="953"/>
        <end position="1045"/>
    </location>
</feature>
<evidence type="ECO:0000256" key="1">
    <source>
        <dbReference type="ARBA" id="ARBA00022737"/>
    </source>
</evidence>
<feature type="compositionally biased region" description="Basic and acidic residues" evidence="4">
    <location>
        <begin position="172"/>
        <end position="185"/>
    </location>
</feature>
<dbReference type="Proteomes" id="UP000053676">
    <property type="component" value="Unassembled WGS sequence"/>
</dbReference>
<name>W2T9P1_NECAM</name>
<dbReference type="Pfam" id="PF07679">
    <property type="entry name" value="I-set"/>
    <property type="match status" value="4"/>
</dbReference>
<evidence type="ECO:0000313" key="8">
    <source>
        <dbReference type="Proteomes" id="UP000053676"/>
    </source>
</evidence>
<dbReference type="OMA" id="EICIDAY"/>
<keyword evidence="2" id="KW-1015">Disulfide bond</keyword>
<keyword evidence="3" id="KW-0393">Immunoglobulin domain</keyword>
<keyword evidence="8" id="KW-1185">Reference proteome</keyword>
<dbReference type="OrthoDB" id="504170at2759"/>
<proteinExistence type="predicted"/>
<dbReference type="SMART" id="SM00408">
    <property type="entry name" value="IGc2"/>
    <property type="match status" value="3"/>
</dbReference>
<dbReference type="InterPro" id="IPR036116">
    <property type="entry name" value="FN3_sf"/>
</dbReference>
<dbReference type="FunFam" id="2.60.40.10:FF:000160">
    <property type="entry name" value="Titin a"/>
    <property type="match status" value="2"/>
</dbReference>
<dbReference type="AlphaFoldDB" id="W2T9P1"/>
<dbReference type="Pfam" id="PF00041">
    <property type="entry name" value="fn3"/>
    <property type="match status" value="3"/>
</dbReference>
<evidence type="ECO:0000256" key="2">
    <source>
        <dbReference type="ARBA" id="ARBA00023157"/>
    </source>
</evidence>
<gene>
    <name evidence="7" type="ORF">NECAME_10249</name>
</gene>
<protein>
    <submittedName>
        <fullName evidence="7">Immunoglobulin I-set domain protein</fullName>
    </submittedName>
</protein>
<dbReference type="InterPro" id="IPR013783">
    <property type="entry name" value="Ig-like_fold"/>
</dbReference>
<feature type="region of interest" description="Disordered" evidence="4">
    <location>
        <begin position="1"/>
        <end position="49"/>
    </location>
</feature>
<organism evidence="7 8">
    <name type="scientific">Necator americanus</name>
    <name type="common">Human hookworm</name>
    <dbReference type="NCBI Taxonomy" id="51031"/>
    <lineage>
        <taxon>Eukaryota</taxon>
        <taxon>Metazoa</taxon>
        <taxon>Ecdysozoa</taxon>
        <taxon>Nematoda</taxon>
        <taxon>Chromadorea</taxon>
        <taxon>Rhabditida</taxon>
        <taxon>Rhabditina</taxon>
        <taxon>Rhabditomorpha</taxon>
        <taxon>Strongyloidea</taxon>
        <taxon>Ancylostomatidae</taxon>
        <taxon>Bunostominae</taxon>
        <taxon>Necator</taxon>
    </lineage>
</organism>
<dbReference type="SMART" id="SM00060">
    <property type="entry name" value="FN3"/>
    <property type="match status" value="3"/>
</dbReference>
<feature type="domain" description="Fibronectin type-III" evidence="6">
    <location>
        <begin position="756"/>
        <end position="848"/>
    </location>
</feature>
<dbReference type="FunFam" id="2.60.40.10:FF:000051">
    <property type="entry name" value="Uncharacterized protein, isoform J"/>
    <property type="match status" value="1"/>
</dbReference>
<dbReference type="PANTHER" id="PTHR13817">
    <property type="entry name" value="TITIN"/>
    <property type="match status" value="1"/>
</dbReference>
<dbReference type="SMART" id="SM00409">
    <property type="entry name" value="IG"/>
    <property type="match status" value="5"/>
</dbReference>
<dbReference type="CDD" id="cd00063">
    <property type="entry name" value="FN3"/>
    <property type="match status" value="3"/>
</dbReference>
<dbReference type="InterPro" id="IPR007110">
    <property type="entry name" value="Ig-like_dom"/>
</dbReference>
<dbReference type="KEGG" id="nai:NECAME_10249"/>
<evidence type="ECO:0000256" key="3">
    <source>
        <dbReference type="ARBA" id="ARBA00023319"/>
    </source>
</evidence>
<feature type="domain" description="Fibronectin type-III" evidence="6">
    <location>
        <begin position="854"/>
        <end position="952"/>
    </location>
</feature>
<evidence type="ECO:0000256" key="4">
    <source>
        <dbReference type="SAM" id="MobiDB-lite"/>
    </source>
</evidence>
<dbReference type="PRINTS" id="PR00014">
    <property type="entry name" value="FNTYPEIII"/>
</dbReference>
<dbReference type="STRING" id="51031.W2T9P1"/>
<feature type="region of interest" description="Disordered" evidence="4">
    <location>
        <begin position="129"/>
        <end position="261"/>
    </location>
</feature>
<sequence>MVDVRESQADDIPSSGLVIPEERRRELLGDESEDEITESISELPSFSGAKTRKRPSEVRVRFSELVQPKMCLDAGVVVCVIREEFQKLGRPPSSAPAEPRPSRVFFVFVVPNSFMSLTLRMSSQKVLIGSAKQARPSPIRRQIKDDMSQDSLMTSSRSLDKSDSMSSIPSIDMDKEPQGQTEVKKVSKTKKTSTKVNKVNGKTATATVETSSKDSATVVKKKLKSTVDSRADTSDDASSLRSRLKPVKKKEESRRSSIDMRRESVQEIMERVCTPLVAKGQKGKPPKIVEVPENVTVVENETAVLQCKIEGDPVPTVRWAKGNREILNGGRFRHMTDGETNTVSLALLKCRSQDDGPYTLTIENKHGSDTIDIKLLVTSDNGLDFRAMLKHREYEPSGQKEEESQKPMTEAERRQSLFPGKKVEKWEHPLEDKTVQQQVDKFAEWKCTYSRPNAKIRWYKDRKEIFSGEPRHTFVVPMKSQKVNENDVATLETDVNDRDADVEWWHDGVKINVDGKKYKEERVSRKRRLIITCAKIEDHGEYKCTTKDDKTMAQLIVDALNKFIIKLKDLEVVEKEDVVMTCQTKDTKTPGIWNRNGIKITSMPGGKFETQSRNGTHTLKISKIEMNEGENYEIDVAGLIGSCVVTVLEAEKRPVLNWKPKKIEAKAGEPCVVKVPFQIKGTRRGDPKPVILRNGKPIDESMKDLVEVVINGDVVEIKFKNPQLADTGKWALELGNSAGTALAPFELFVKDKPKPPKGPLEVKNVTAEGLELKWGQPDSDEGQPVKAYIVEVQEGRSGNWKKIAETKGTDFKVKDLKENGEYKFRVKAVNDVGVSDPLTGDTVIAKNPYKAPGKPRNMDVADMSKDQLTLQWDPPEDDGQSPIIEYVVERREKSEKDWRTVGTTPAEGLGTHYLTDDKVVEGTEYYYRVRAVNKAGPGDPCDHGNAVKIKAKPVAPEFPGGGIKDLRLKVGETIKYDVAITGEPVPEVSWVVDGKPLKPVGRVKMSTERGKTKLKIENAERSDSGQFTIILKNASGIADSTAKVTVVGRPTPPKGPLDISDIHTDGATLAWNPPEDDGGDPLTGYIIEAQDMDNKGKYIEVARVDGKTTEAKVKGLRNKGNYKFRYEHN</sequence>
<accession>W2T9P1</accession>
<dbReference type="FunFam" id="2.60.40.10:FF:000107">
    <property type="entry name" value="Myosin, light chain kinase a"/>
    <property type="match status" value="1"/>
</dbReference>
<dbReference type="PROSITE" id="PS50835">
    <property type="entry name" value="IG_LIKE"/>
    <property type="match status" value="3"/>
</dbReference>
<dbReference type="InterPro" id="IPR036179">
    <property type="entry name" value="Ig-like_dom_sf"/>
</dbReference>
<feature type="compositionally biased region" description="Basic and acidic residues" evidence="4">
    <location>
        <begin position="249"/>
        <end position="261"/>
    </location>
</feature>
<dbReference type="InterPro" id="IPR003961">
    <property type="entry name" value="FN3_dom"/>
</dbReference>
<dbReference type="SUPFAM" id="SSF48726">
    <property type="entry name" value="Immunoglobulin"/>
    <property type="match status" value="5"/>
</dbReference>